<keyword evidence="6" id="KW-0107">Calcium channel</keyword>
<evidence type="ECO:0000256" key="10">
    <source>
        <dbReference type="ARBA" id="ARBA00022989"/>
    </source>
</evidence>
<dbReference type="GeneTree" id="ENSGT00390000002659"/>
<keyword evidence="5" id="KW-0109">Calcium transport</keyword>
<evidence type="ECO:0000256" key="2">
    <source>
        <dbReference type="ARBA" id="ARBA00006537"/>
    </source>
</evidence>
<dbReference type="AlphaFoldDB" id="A0A8C0KR94"/>
<evidence type="ECO:0000256" key="14">
    <source>
        <dbReference type="ARBA" id="ARBA00023303"/>
    </source>
</evidence>
<evidence type="ECO:0000313" key="20">
    <source>
        <dbReference type="Ensembl" id="ENSCAFP00020018725.1"/>
    </source>
</evidence>
<keyword evidence="8" id="KW-0256">Endoplasmic reticulum</keyword>
<evidence type="ECO:0000256" key="19">
    <source>
        <dbReference type="SAM" id="Phobius"/>
    </source>
</evidence>
<evidence type="ECO:0000256" key="16">
    <source>
        <dbReference type="ARBA" id="ARBA00034904"/>
    </source>
</evidence>
<name>A0A8C0KR94_CANLU</name>
<dbReference type="PANTHER" id="PTHR20917:SF0">
    <property type="entry name" value="CALCIUM LOAD-ACTIVATED CALCIUM CHANNEL"/>
    <property type="match status" value="1"/>
</dbReference>
<reference evidence="20" key="1">
    <citation type="submission" date="2025-08" db="UniProtKB">
        <authorList>
            <consortium name="Ensembl"/>
        </authorList>
    </citation>
    <scope>IDENTIFICATION</scope>
</reference>
<keyword evidence="11" id="KW-0175">Coiled coil</keyword>
<evidence type="ECO:0000256" key="17">
    <source>
        <dbReference type="ARBA" id="ARBA00045546"/>
    </source>
</evidence>
<evidence type="ECO:0000256" key="9">
    <source>
        <dbReference type="ARBA" id="ARBA00022837"/>
    </source>
</evidence>
<proteinExistence type="inferred from homology"/>
<keyword evidence="13 19" id="KW-0472">Membrane</keyword>
<dbReference type="Ensembl" id="ENSCAFT00020021690.1">
    <property type="protein sequence ID" value="ENSCAFP00020018725.1"/>
    <property type="gene ID" value="ENSCAFG00020014883.1"/>
</dbReference>
<evidence type="ECO:0000256" key="11">
    <source>
        <dbReference type="ARBA" id="ARBA00023054"/>
    </source>
</evidence>
<feature type="transmembrane region" description="Helical" evidence="19">
    <location>
        <begin position="47"/>
        <end position="68"/>
    </location>
</feature>
<comment type="function">
    <text evidence="17">Endoplasmic reticulum (ER) calcium-selective channel preventing intracellular Ca2(+) stores from overfilling and maintaining calcium homeostasis in the ER. In response to endoplasmic reticulum (ER) Ca2(+) overloading, assembles into a homotetramer, forming a functional calcium-selective channel facilitating Ca2(+) release. Mediates ER Ca2(+) homeostasis in osteoblasts and plays a key role in bone formation, via the CaMKII-HDAC4-RUNX2 signaling axis. Component of the multi-pass translocon (MPT) complex that mediates insertion of multi-pass membrane proteins into the lipid bilayer of membranes. The MPT complex takes over after the SEC61 complex: following membrane insertion of the first few transmembrane segments of proteins by the SEC61 complex, the MPT complex occludes the lateral gate of the SEC61 complex to promote insertion of subsequent transmembrane regions. Within the MPT complex, the GEL subcomplex may mediate insertion of transmembrane regions into the membrane.</text>
</comment>
<dbReference type="GO" id="GO:0005262">
    <property type="term" value="F:calcium channel activity"/>
    <property type="evidence" value="ECO:0007669"/>
    <property type="project" value="UniProtKB-KW"/>
</dbReference>
<evidence type="ECO:0000256" key="3">
    <source>
        <dbReference type="ARBA" id="ARBA00014950"/>
    </source>
</evidence>
<accession>A0A8C0KR94</accession>
<keyword evidence="14" id="KW-0407">Ion channel</keyword>
<dbReference type="SMART" id="SM01415">
    <property type="entry name" value="DUF106"/>
    <property type="match status" value="1"/>
</dbReference>
<evidence type="ECO:0000256" key="1">
    <source>
        <dbReference type="ARBA" id="ARBA00004477"/>
    </source>
</evidence>
<feature type="compositionally biased region" description="Basic and acidic residues" evidence="18">
    <location>
        <begin position="88"/>
        <end position="102"/>
    </location>
</feature>
<feature type="region of interest" description="Disordered" evidence="18">
    <location>
        <begin position="88"/>
        <end position="123"/>
    </location>
</feature>
<keyword evidence="21" id="KW-1185">Reference proteome</keyword>
<dbReference type="InterPro" id="IPR002809">
    <property type="entry name" value="EMC3/TMCO1"/>
</dbReference>
<evidence type="ECO:0000256" key="6">
    <source>
        <dbReference type="ARBA" id="ARBA00022673"/>
    </source>
</evidence>
<reference evidence="20" key="2">
    <citation type="submission" date="2025-09" db="UniProtKB">
        <authorList>
            <consortium name="Ensembl"/>
        </authorList>
    </citation>
    <scope>IDENTIFICATION</scope>
</reference>
<protein>
    <recommendedName>
        <fullName evidence="3">Calcium load-activated calcium channel</fullName>
    </recommendedName>
    <alternativeName>
        <fullName evidence="16">GEL complex subunit TMCO1</fullName>
    </alternativeName>
    <alternativeName>
        <fullName evidence="15">Transmembrane and coiled-coil domain-containing protein 1</fullName>
    </alternativeName>
</protein>
<dbReference type="InterPro" id="IPR008559">
    <property type="entry name" value="TMCO1"/>
</dbReference>
<keyword evidence="7 19" id="KW-0812">Transmembrane</keyword>
<feature type="compositionally biased region" description="Basic residues" evidence="18">
    <location>
        <begin position="103"/>
        <end position="115"/>
    </location>
</feature>
<dbReference type="GO" id="GO:0005789">
    <property type="term" value="C:endoplasmic reticulum membrane"/>
    <property type="evidence" value="ECO:0007669"/>
    <property type="project" value="UniProtKB-SubCell"/>
</dbReference>
<keyword evidence="10 19" id="KW-1133">Transmembrane helix</keyword>
<evidence type="ECO:0000256" key="15">
    <source>
        <dbReference type="ARBA" id="ARBA00029813"/>
    </source>
</evidence>
<dbReference type="PANTHER" id="PTHR20917">
    <property type="entry name" value="PNAS-RELATED"/>
    <property type="match status" value="1"/>
</dbReference>
<evidence type="ECO:0000256" key="8">
    <source>
        <dbReference type="ARBA" id="ARBA00022824"/>
    </source>
</evidence>
<evidence type="ECO:0000256" key="4">
    <source>
        <dbReference type="ARBA" id="ARBA00022448"/>
    </source>
</evidence>
<sequence length="245" mass="28306">MIYFLNDFIIAQSASMLFGGPEIQRSCCHFIFGSSQSKMNIMFADTVLIVFISVCMALLAEGITWVLVYRTDKYKRLKVEVEKQSKKLEKKEKEEKKKEERKERRKKERKKRKKERKNESGPGPIRMKSMFAIGFYFTVLMRMFNSIFDGRVAAKLLFTPLSYIQGLPYQNLLGDDTTDCPFIFLYIFCTMSIPQNIQKILDPAPSRGVTKQAGGFLVLHLLLGSSLENKKNPVIPVILFKLKKF</sequence>
<dbReference type="GO" id="GO:0032469">
    <property type="term" value="P:endoplasmic reticulum calcium ion homeostasis"/>
    <property type="evidence" value="ECO:0007669"/>
    <property type="project" value="InterPro"/>
</dbReference>
<keyword evidence="9" id="KW-0106">Calcium</keyword>
<evidence type="ECO:0000256" key="13">
    <source>
        <dbReference type="ARBA" id="ARBA00023136"/>
    </source>
</evidence>
<keyword evidence="4" id="KW-0813">Transport</keyword>
<comment type="subcellular location">
    <subcellularLocation>
        <location evidence="1">Endoplasmic reticulum membrane</location>
        <topology evidence="1">Multi-pass membrane protein</topology>
    </subcellularLocation>
</comment>
<comment type="similarity">
    <text evidence="2">Belongs to the TMCO1 family.</text>
</comment>
<evidence type="ECO:0000256" key="7">
    <source>
        <dbReference type="ARBA" id="ARBA00022692"/>
    </source>
</evidence>
<evidence type="ECO:0000256" key="18">
    <source>
        <dbReference type="SAM" id="MobiDB-lite"/>
    </source>
</evidence>
<evidence type="ECO:0000256" key="12">
    <source>
        <dbReference type="ARBA" id="ARBA00023065"/>
    </source>
</evidence>
<dbReference type="Proteomes" id="UP000694391">
    <property type="component" value="Unplaced"/>
</dbReference>
<evidence type="ECO:0000313" key="21">
    <source>
        <dbReference type="Proteomes" id="UP000694391"/>
    </source>
</evidence>
<dbReference type="Pfam" id="PF01956">
    <property type="entry name" value="EMC3_TMCO1"/>
    <property type="match status" value="1"/>
</dbReference>
<evidence type="ECO:0000256" key="5">
    <source>
        <dbReference type="ARBA" id="ARBA00022568"/>
    </source>
</evidence>
<organism evidence="20 21">
    <name type="scientific">Canis lupus dingo</name>
    <name type="common">dingo</name>
    <dbReference type="NCBI Taxonomy" id="286419"/>
    <lineage>
        <taxon>Eukaryota</taxon>
        <taxon>Metazoa</taxon>
        <taxon>Chordata</taxon>
        <taxon>Craniata</taxon>
        <taxon>Vertebrata</taxon>
        <taxon>Euteleostomi</taxon>
        <taxon>Mammalia</taxon>
        <taxon>Eutheria</taxon>
        <taxon>Laurasiatheria</taxon>
        <taxon>Carnivora</taxon>
        <taxon>Caniformia</taxon>
        <taxon>Canidae</taxon>
        <taxon>Canis</taxon>
    </lineage>
</organism>
<keyword evidence="12" id="KW-0406">Ion transport</keyword>